<feature type="region of interest" description="Disordered" evidence="1">
    <location>
        <begin position="31"/>
        <end position="52"/>
    </location>
</feature>
<accession>A0A6A6N0X0</accession>
<gene>
    <name evidence="3" type="ORF">GH714_012181</name>
</gene>
<proteinExistence type="predicted"/>
<sequence>MPLPANRISHTPSLIPRHSLGKRAQIAARGMGSPVTLKRQGEPQSAASKEDDSESKIGFGWKAVLAGYGCGLIFGIAMGYVVFKTRNPAWFVRMVEGFQKPKRVLPCSNSRKPFPLELMPLPGNRISLTPSHIPRQSLGKRAQIAAGMRSPATLKQVM</sequence>
<evidence type="ECO:0000256" key="1">
    <source>
        <dbReference type="SAM" id="MobiDB-lite"/>
    </source>
</evidence>
<dbReference type="EMBL" id="JAAGAX010000003">
    <property type="protein sequence ID" value="KAF2318984.1"/>
    <property type="molecule type" value="Genomic_DNA"/>
</dbReference>
<dbReference type="Proteomes" id="UP000467840">
    <property type="component" value="Chromosome 10"/>
</dbReference>
<feature type="transmembrane region" description="Helical" evidence="2">
    <location>
        <begin position="59"/>
        <end position="83"/>
    </location>
</feature>
<protein>
    <submittedName>
        <fullName evidence="3">Uncharacterized protein</fullName>
    </submittedName>
</protein>
<evidence type="ECO:0000313" key="4">
    <source>
        <dbReference type="Proteomes" id="UP000467840"/>
    </source>
</evidence>
<evidence type="ECO:0000256" key="2">
    <source>
        <dbReference type="SAM" id="Phobius"/>
    </source>
</evidence>
<keyword evidence="4" id="KW-1185">Reference proteome</keyword>
<dbReference type="AlphaFoldDB" id="A0A6A6N0X0"/>
<reference evidence="3 4" key="1">
    <citation type="journal article" date="2020" name="Mol. Plant">
        <title>The Chromosome-Based Rubber Tree Genome Provides New Insights into Spurge Genome Evolution and Rubber Biosynthesis.</title>
        <authorList>
            <person name="Liu J."/>
            <person name="Shi C."/>
            <person name="Shi C.C."/>
            <person name="Li W."/>
            <person name="Zhang Q.J."/>
            <person name="Zhang Y."/>
            <person name="Li K."/>
            <person name="Lu H.F."/>
            <person name="Shi C."/>
            <person name="Zhu S.T."/>
            <person name="Xiao Z.Y."/>
            <person name="Nan H."/>
            <person name="Yue Y."/>
            <person name="Zhu X.G."/>
            <person name="Wu Y."/>
            <person name="Hong X.N."/>
            <person name="Fan G.Y."/>
            <person name="Tong Y."/>
            <person name="Zhang D."/>
            <person name="Mao C.L."/>
            <person name="Liu Y.L."/>
            <person name="Hao S.J."/>
            <person name="Liu W.Q."/>
            <person name="Lv M.Q."/>
            <person name="Zhang H.B."/>
            <person name="Liu Y."/>
            <person name="Hu-Tang G.R."/>
            <person name="Wang J.P."/>
            <person name="Wang J.H."/>
            <person name="Sun Y.H."/>
            <person name="Ni S.B."/>
            <person name="Chen W.B."/>
            <person name="Zhang X.C."/>
            <person name="Jiao Y.N."/>
            <person name="Eichler E.E."/>
            <person name="Li G.H."/>
            <person name="Liu X."/>
            <person name="Gao L.Z."/>
        </authorList>
    </citation>
    <scope>NUCLEOTIDE SEQUENCE [LARGE SCALE GENOMIC DNA]</scope>
    <source>
        <strain evidence="4">cv. GT1</strain>
        <tissue evidence="3">Leaf</tissue>
    </source>
</reference>
<organism evidence="3 4">
    <name type="scientific">Hevea brasiliensis</name>
    <name type="common">Para rubber tree</name>
    <name type="synonym">Siphonia brasiliensis</name>
    <dbReference type="NCBI Taxonomy" id="3981"/>
    <lineage>
        <taxon>Eukaryota</taxon>
        <taxon>Viridiplantae</taxon>
        <taxon>Streptophyta</taxon>
        <taxon>Embryophyta</taxon>
        <taxon>Tracheophyta</taxon>
        <taxon>Spermatophyta</taxon>
        <taxon>Magnoliopsida</taxon>
        <taxon>eudicotyledons</taxon>
        <taxon>Gunneridae</taxon>
        <taxon>Pentapetalae</taxon>
        <taxon>rosids</taxon>
        <taxon>fabids</taxon>
        <taxon>Malpighiales</taxon>
        <taxon>Euphorbiaceae</taxon>
        <taxon>Crotonoideae</taxon>
        <taxon>Micrandreae</taxon>
        <taxon>Hevea</taxon>
    </lineage>
</organism>
<name>A0A6A6N0X0_HEVBR</name>
<comment type="caution">
    <text evidence="3">The sequence shown here is derived from an EMBL/GenBank/DDBJ whole genome shotgun (WGS) entry which is preliminary data.</text>
</comment>
<keyword evidence="2" id="KW-0472">Membrane</keyword>
<keyword evidence="2" id="KW-1133">Transmembrane helix</keyword>
<evidence type="ECO:0000313" key="3">
    <source>
        <dbReference type="EMBL" id="KAF2318984.1"/>
    </source>
</evidence>
<keyword evidence="2" id="KW-0812">Transmembrane</keyword>